<geneLocation type="plasmid" evidence="3 4">
    <name>pNXO2</name>
</geneLocation>
<keyword evidence="4" id="KW-1185">Reference proteome</keyword>
<evidence type="ECO:0000256" key="1">
    <source>
        <dbReference type="SAM" id="MobiDB-lite"/>
    </source>
</evidence>
<proteinExistence type="predicted"/>
<dbReference type="EMBL" id="CP011450">
    <property type="protein sequence ID" value="AKH18765.1"/>
    <property type="molecule type" value="Genomic_DNA"/>
</dbReference>
<dbReference type="Proteomes" id="UP000018851">
    <property type="component" value="Plasmid pNXO2"/>
</dbReference>
<sequence>MRTIVRDLIRGRRRGAADSSHNNALRHLESQTPPSRSEARRWRSRVMKVLTSAIVGLLALLGTSLTPAAAQVWAPPPAWGPGWHHWTGHHRWAPGWRGPVWIAEPGPRHGWYRWHGRWYRHCGWRWEAPHLRGWRCY</sequence>
<dbReference type="AlphaFoldDB" id="A0A0F7JVF3"/>
<evidence type="ECO:0000313" key="4">
    <source>
        <dbReference type="Proteomes" id="UP000018851"/>
    </source>
</evidence>
<keyword evidence="2" id="KW-1133">Transmembrane helix</keyword>
<keyword evidence="2" id="KW-0472">Membrane</keyword>
<keyword evidence="3" id="KW-0614">Plasmid</keyword>
<name>A0A0F7JVF3_9SPHN</name>
<feature type="region of interest" description="Disordered" evidence="1">
    <location>
        <begin position="12"/>
        <end position="37"/>
    </location>
</feature>
<feature type="transmembrane region" description="Helical" evidence="2">
    <location>
        <begin position="49"/>
        <end position="74"/>
    </location>
</feature>
<protein>
    <submittedName>
        <fullName evidence="3">Uncharacterized protein</fullName>
    </submittedName>
</protein>
<evidence type="ECO:0000256" key="2">
    <source>
        <dbReference type="SAM" id="Phobius"/>
    </source>
</evidence>
<keyword evidence="2" id="KW-0812">Transmembrane</keyword>
<gene>
    <name evidence="3" type="ORF">NX02_p0620</name>
</gene>
<reference evidence="3 4" key="1">
    <citation type="submission" date="2015-05" db="EMBL/GenBank/DDBJ databases">
        <title>Plasmid of Sphingomonas sanxanigenens NX02.</title>
        <authorList>
            <person name="Huang H."/>
            <person name="Ma T."/>
        </authorList>
    </citation>
    <scope>NUCLEOTIDE SEQUENCE [LARGE SCALE GENOMIC DNA]</scope>
    <source>
        <strain evidence="3 4">NX02</strain>
        <plasmid evidence="4">Plasmid pNXO2</plasmid>
    </source>
</reference>
<accession>A0A0F7JVF3</accession>
<dbReference type="KEGG" id="ssan:NX02_p0620"/>
<organism evidence="3 4">
    <name type="scientific">Sphingomonas sanxanigenens DSM 19645 = NX02</name>
    <dbReference type="NCBI Taxonomy" id="1123269"/>
    <lineage>
        <taxon>Bacteria</taxon>
        <taxon>Pseudomonadati</taxon>
        <taxon>Pseudomonadota</taxon>
        <taxon>Alphaproteobacteria</taxon>
        <taxon>Sphingomonadales</taxon>
        <taxon>Sphingomonadaceae</taxon>
        <taxon>Sphingomonas</taxon>
    </lineage>
</organism>
<evidence type="ECO:0000313" key="3">
    <source>
        <dbReference type="EMBL" id="AKH18765.1"/>
    </source>
</evidence>